<evidence type="ECO:0000313" key="3">
    <source>
        <dbReference type="Proteomes" id="UP001642360"/>
    </source>
</evidence>
<dbReference type="PANTHER" id="PTHR35696">
    <property type="entry name" value="ELECTRON CARRIER/IRON ION-BINDING PROTEIN"/>
    <property type="match status" value="1"/>
</dbReference>
<dbReference type="PANTHER" id="PTHR35696:SF1">
    <property type="entry name" value="ELECTRON CARRIER_IRON ION-BINDING PROTEIN"/>
    <property type="match status" value="1"/>
</dbReference>
<feature type="region of interest" description="Disordered" evidence="1">
    <location>
        <begin position="1"/>
        <end position="40"/>
    </location>
</feature>
<proteinExistence type="predicted"/>
<organism evidence="2 3">
    <name type="scientific">Ilex paraguariensis</name>
    <name type="common">yerba mate</name>
    <dbReference type="NCBI Taxonomy" id="185542"/>
    <lineage>
        <taxon>Eukaryota</taxon>
        <taxon>Viridiplantae</taxon>
        <taxon>Streptophyta</taxon>
        <taxon>Embryophyta</taxon>
        <taxon>Tracheophyta</taxon>
        <taxon>Spermatophyta</taxon>
        <taxon>Magnoliopsida</taxon>
        <taxon>eudicotyledons</taxon>
        <taxon>Gunneridae</taxon>
        <taxon>Pentapetalae</taxon>
        <taxon>asterids</taxon>
        <taxon>campanulids</taxon>
        <taxon>Aquifoliales</taxon>
        <taxon>Aquifoliaceae</taxon>
        <taxon>Ilex</taxon>
    </lineage>
</organism>
<name>A0ABC8TT52_9AQUA</name>
<protein>
    <submittedName>
        <fullName evidence="2">Uncharacterized protein</fullName>
    </submittedName>
</protein>
<keyword evidence="3" id="KW-1185">Reference proteome</keyword>
<gene>
    <name evidence="2" type="ORF">ILEXP_LOCUS42299</name>
</gene>
<accession>A0ABC8TT52</accession>
<feature type="compositionally biased region" description="Low complexity" evidence="1">
    <location>
        <begin position="10"/>
        <end position="40"/>
    </location>
</feature>
<feature type="region of interest" description="Disordered" evidence="1">
    <location>
        <begin position="116"/>
        <end position="137"/>
    </location>
</feature>
<dbReference type="AlphaFoldDB" id="A0ABC8TT52"/>
<comment type="caution">
    <text evidence="2">The sequence shown here is derived from an EMBL/GenBank/DDBJ whole genome shotgun (WGS) entry which is preliminary data.</text>
</comment>
<dbReference type="EMBL" id="CAUOFW020006035">
    <property type="protein sequence ID" value="CAK9172628.1"/>
    <property type="molecule type" value="Genomic_DNA"/>
</dbReference>
<sequence length="169" mass="18637">MASISLGLRNNSTYTPNPTNTTAINASNAATSTPTSTKSSAAMSLVPGKSLQNILETGAVLEPVECTLDSAVINEWRFLRLKEYKESNIEVENDAFDCYMHNFSLLEEVFFTNSTPSVHTEEGHSTENSNSVVEDTNDRSIAGLKSKLRSSPIRTANFRKQMQNIVDQR</sequence>
<evidence type="ECO:0000313" key="2">
    <source>
        <dbReference type="EMBL" id="CAK9172628.1"/>
    </source>
</evidence>
<dbReference type="Proteomes" id="UP001642360">
    <property type="component" value="Unassembled WGS sequence"/>
</dbReference>
<reference evidence="2 3" key="1">
    <citation type="submission" date="2024-02" db="EMBL/GenBank/DDBJ databases">
        <authorList>
            <person name="Vignale AGUSTIN F."/>
            <person name="Sosa J E."/>
            <person name="Modenutti C."/>
        </authorList>
    </citation>
    <scope>NUCLEOTIDE SEQUENCE [LARGE SCALE GENOMIC DNA]</scope>
</reference>
<evidence type="ECO:0000256" key="1">
    <source>
        <dbReference type="SAM" id="MobiDB-lite"/>
    </source>
</evidence>